<sequence length="138" mass="13744">FGAAPDAWAAEAYDVAGLVAREVAALVRGAGKSGTENSGTENSGAEKSGTEKSGAAEGGSPPPTGSPGTAPPGASPSGDGRPGRAALAAAIAASRYEGISRTYAFDAERQQLVARDAHLHRVEGGRFRYVGPAPQPKG</sequence>
<dbReference type="InterPro" id="IPR028082">
    <property type="entry name" value="Peripla_BP_I"/>
</dbReference>
<gene>
    <name evidence="2" type="ORF">AN221_37885</name>
</gene>
<dbReference type="SUPFAM" id="SSF53822">
    <property type="entry name" value="Periplasmic binding protein-like I"/>
    <property type="match status" value="1"/>
</dbReference>
<proteinExistence type="predicted"/>
<evidence type="ECO:0000256" key="1">
    <source>
        <dbReference type="SAM" id="MobiDB-lite"/>
    </source>
</evidence>
<feature type="compositionally biased region" description="Low complexity" evidence="1">
    <location>
        <begin position="75"/>
        <end position="86"/>
    </location>
</feature>
<dbReference type="Proteomes" id="UP000175971">
    <property type="component" value="Unassembled WGS sequence"/>
</dbReference>
<reference evidence="2 3" key="1">
    <citation type="journal article" date="2016" name="Front. Microbiol.">
        <title>Comparative Genomics Analysis of Streptomyces Species Reveals Their Adaptation to the Marine Environment and Their Diversity at the Genomic Level.</title>
        <authorList>
            <person name="Tian X."/>
            <person name="Zhang Z."/>
            <person name="Yang T."/>
            <person name="Chen M."/>
            <person name="Li J."/>
            <person name="Chen F."/>
            <person name="Yang J."/>
            <person name="Li W."/>
            <person name="Zhang B."/>
            <person name="Zhang Z."/>
            <person name="Wu J."/>
            <person name="Zhang C."/>
            <person name="Long L."/>
            <person name="Xiao J."/>
        </authorList>
    </citation>
    <scope>NUCLEOTIDE SEQUENCE [LARGE SCALE GENOMIC DNA]</scope>
    <source>
        <strain evidence="2 3">SCSIO M10372</strain>
    </source>
</reference>
<evidence type="ECO:0000313" key="2">
    <source>
        <dbReference type="EMBL" id="OEV15751.1"/>
    </source>
</evidence>
<feature type="compositionally biased region" description="Polar residues" evidence="1">
    <location>
        <begin position="34"/>
        <end position="45"/>
    </location>
</feature>
<accession>A0A1E7LI20</accession>
<dbReference type="AlphaFoldDB" id="A0A1E7LI20"/>
<keyword evidence="3" id="KW-1185">Reference proteome</keyword>
<feature type="compositionally biased region" description="Pro residues" evidence="1">
    <location>
        <begin position="60"/>
        <end position="74"/>
    </location>
</feature>
<evidence type="ECO:0000313" key="3">
    <source>
        <dbReference type="Proteomes" id="UP000175971"/>
    </source>
</evidence>
<name>A0A1E7LI20_9ACTN</name>
<protein>
    <submittedName>
        <fullName evidence="2">Uncharacterized protein</fullName>
    </submittedName>
</protein>
<feature type="non-terminal residue" evidence="2">
    <location>
        <position position="1"/>
    </location>
</feature>
<comment type="caution">
    <text evidence="2">The sequence shown here is derived from an EMBL/GenBank/DDBJ whole genome shotgun (WGS) entry which is preliminary data.</text>
</comment>
<feature type="region of interest" description="Disordered" evidence="1">
    <location>
        <begin position="29"/>
        <end position="86"/>
    </location>
</feature>
<organism evidence="2 3">
    <name type="scientific">Streptomyces nanshensis</name>
    <dbReference type="NCBI Taxonomy" id="518642"/>
    <lineage>
        <taxon>Bacteria</taxon>
        <taxon>Bacillati</taxon>
        <taxon>Actinomycetota</taxon>
        <taxon>Actinomycetes</taxon>
        <taxon>Kitasatosporales</taxon>
        <taxon>Streptomycetaceae</taxon>
        <taxon>Streptomyces</taxon>
    </lineage>
</organism>
<dbReference type="EMBL" id="LJGZ01000107">
    <property type="protein sequence ID" value="OEV15751.1"/>
    <property type="molecule type" value="Genomic_DNA"/>
</dbReference>